<dbReference type="AlphaFoldDB" id="A0A7Z7IYC2"/>
<organism evidence="1 2">
    <name type="scientific">Xanthomonas campestris pv. phaseoli</name>
    <dbReference type="NCBI Taxonomy" id="317013"/>
    <lineage>
        <taxon>Bacteria</taxon>
        <taxon>Pseudomonadati</taxon>
        <taxon>Pseudomonadota</taxon>
        <taxon>Gammaproteobacteria</taxon>
        <taxon>Lysobacterales</taxon>
        <taxon>Lysobacteraceae</taxon>
        <taxon>Xanthomonas</taxon>
    </lineage>
</organism>
<proteinExistence type="predicted"/>
<sequence>MRWEQGAEMKKIPETEGDLEKILQTAEKFKTTGDFQSALEVCQILLNEPATNLAGLRARADIYSEMREKELELADRESLTNLGSEEPGDYYELGIGLWRSGRFPEAATAFSEAISLGNKEDFDYYTNSSRMHLAATLLKLKRYDEASRECLLIPDNYSSYLPSGMMTKEQLMEILM</sequence>
<name>A0A7Z7IYC2_XANCH</name>
<reference evidence="1 2" key="1">
    <citation type="submission" date="2017-10" db="EMBL/GenBank/DDBJ databases">
        <authorList>
            <person name="Regsiter A."/>
            <person name="William W."/>
        </authorList>
    </citation>
    <scope>NUCLEOTIDE SEQUENCE [LARGE SCALE GENOMIC DNA]</scope>
    <source>
        <strain evidence="1 2">CFBP6991</strain>
    </source>
</reference>
<dbReference type="EMBL" id="OCZC01000057">
    <property type="protein sequence ID" value="SOO23827.1"/>
    <property type="molecule type" value="Genomic_DNA"/>
</dbReference>
<evidence type="ECO:0000313" key="1">
    <source>
        <dbReference type="EMBL" id="SOO23827.1"/>
    </source>
</evidence>
<dbReference type="SUPFAM" id="SSF48452">
    <property type="entry name" value="TPR-like"/>
    <property type="match status" value="1"/>
</dbReference>
<gene>
    <name evidence="1" type="ORF">XFF6991_300002</name>
</gene>
<evidence type="ECO:0000313" key="2">
    <source>
        <dbReference type="Proteomes" id="UP000234345"/>
    </source>
</evidence>
<dbReference type="Gene3D" id="1.25.40.10">
    <property type="entry name" value="Tetratricopeptide repeat domain"/>
    <property type="match status" value="1"/>
</dbReference>
<protein>
    <recommendedName>
        <fullName evidence="3">Tetratricopeptide repeat protein</fullName>
    </recommendedName>
</protein>
<comment type="caution">
    <text evidence="1">The sequence shown here is derived from an EMBL/GenBank/DDBJ whole genome shotgun (WGS) entry which is preliminary data.</text>
</comment>
<accession>A0A7Z7IYC2</accession>
<dbReference type="Proteomes" id="UP000234345">
    <property type="component" value="Unassembled WGS sequence"/>
</dbReference>
<dbReference type="InterPro" id="IPR011990">
    <property type="entry name" value="TPR-like_helical_dom_sf"/>
</dbReference>
<evidence type="ECO:0008006" key="3">
    <source>
        <dbReference type="Google" id="ProtNLM"/>
    </source>
</evidence>